<dbReference type="Pfam" id="PF13585">
    <property type="entry name" value="CHU_C"/>
    <property type="match status" value="1"/>
</dbReference>
<proteinExistence type="predicted"/>
<dbReference type="Gene3D" id="2.60.40.10">
    <property type="entry name" value="Immunoglobulins"/>
    <property type="match status" value="1"/>
</dbReference>
<dbReference type="InterPro" id="IPR013783">
    <property type="entry name" value="Ig-like_fold"/>
</dbReference>
<accession>A0A9X2BAL2</accession>
<feature type="chain" id="PRO_5040796811" evidence="1">
    <location>
        <begin position="22"/>
        <end position="483"/>
    </location>
</feature>
<dbReference type="AlphaFoldDB" id="A0A9X2BAL2"/>
<evidence type="ECO:0000259" key="2">
    <source>
        <dbReference type="PROSITE" id="PS50835"/>
    </source>
</evidence>
<dbReference type="NCBIfam" id="TIGR04131">
    <property type="entry name" value="Bac_Flav_CTERM"/>
    <property type="match status" value="1"/>
</dbReference>
<reference evidence="3" key="1">
    <citation type="submission" date="2022-04" db="EMBL/GenBank/DDBJ databases">
        <title>Mucilaginibacter sp. RS28 isolated from freshwater.</title>
        <authorList>
            <person name="Ko S.-R."/>
        </authorList>
    </citation>
    <scope>NUCLEOTIDE SEQUENCE</scope>
    <source>
        <strain evidence="3">RS28</strain>
    </source>
</reference>
<evidence type="ECO:0000256" key="1">
    <source>
        <dbReference type="SAM" id="SignalP"/>
    </source>
</evidence>
<dbReference type="RefSeq" id="WP_245133113.1">
    <property type="nucleotide sequence ID" value="NZ_JALJEJ010000015.1"/>
</dbReference>
<keyword evidence="1" id="KW-0732">Signal</keyword>
<organism evidence="3 4">
    <name type="scientific">Mucilaginibacter straminoryzae</name>
    <dbReference type="NCBI Taxonomy" id="2932774"/>
    <lineage>
        <taxon>Bacteria</taxon>
        <taxon>Pseudomonadati</taxon>
        <taxon>Bacteroidota</taxon>
        <taxon>Sphingobacteriia</taxon>
        <taxon>Sphingobacteriales</taxon>
        <taxon>Sphingobacteriaceae</taxon>
        <taxon>Mucilaginibacter</taxon>
    </lineage>
</organism>
<feature type="signal peptide" evidence="1">
    <location>
        <begin position="1"/>
        <end position="21"/>
    </location>
</feature>
<keyword evidence="4" id="KW-1185">Reference proteome</keyword>
<protein>
    <submittedName>
        <fullName evidence="3">Gliding motility-associated C-terminal domain-containing protein</fullName>
    </submittedName>
</protein>
<evidence type="ECO:0000313" key="3">
    <source>
        <dbReference type="EMBL" id="MCJ8211979.1"/>
    </source>
</evidence>
<dbReference type="InterPro" id="IPR007110">
    <property type="entry name" value="Ig-like_dom"/>
</dbReference>
<gene>
    <name evidence="3" type="ORF">MUY27_19835</name>
</gene>
<dbReference type="InterPro" id="IPR026341">
    <property type="entry name" value="T9SS_type_B"/>
</dbReference>
<dbReference type="EMBL" id="JALJEJ010000015">
    <property type="protein sequence ID" value="MCJ8211979.1"/>
    <property type="molecule type" value="Genomic_DNA"/>
</dbReference>
<dbReference type="PROSITE" id="PS50835">
    <property type="entry name" value="IG_LIKE"/>
    <property type="match status" value="1"/>
</dbReference>
<comment type="caution">
    <text evidence="3">The sequence shown here is derived from an EMBL/GenBank/DDBJ whole genome shotgun (WGS) entry which is preliminary data.</text>
</comment>
<name>A0A9X2BAL2_9SPHI</name>
<evidence type="ECO:0000313" key="4">
    <source>
        <dbReference type="Proteomes" id="UP001139450"/>
    </source>
</evidence>
<feature type="domain" description="Ig-like" evidence="2">
    <location>
        <begin position="27"/>
        <end position="109"/>
    </location>
</feature>
<dbReference type="Proteomes" id="UP001139450">
    <property type="component" value="Unassembled WGS sequence"/>
</dbReference>
<sequence length="483" mass="52189">MPYIRLLFCCLIFWGFSGSQATARVLPSVFIFITNYPVCPGEPIIIKATPSDLGTNLTYQWRINGVAKGTNSDTFTIDATMINITPDDIIDCVVTDNVTGQQATSNKLTKVERLVYSAPYAEIFFAGVGNTGLACKNSLLFVGSYIHFNYNYSIADINLNVKYTLEWMVNGVVVQQPVAGYFDGNTLKNGDQITLRVTISGKCKPFEQVTSNALTITAVPSPTVAISSDGSACVGLVAQYKATVTDAVSPTYQWLVNGNKAGTNSPNFSSSTLALNDVVSCKVTSNSQCGPLEATSNQITVSGAQSYVNSVSISSSAVNNFITEGQTVTFTANNSYKGNVNFQWYVNNLPVGNNSPIFTSSNLTLGDKVSCTVTTTDNCVVPQTVTSNRITILMIKPIVIPNAFTPNGDGINDKWTILPLLAYPQSLTQVFNRYGAVVYQSVGYTDGWDGTFNGKPLPVGVYYYIIRVDDKTPPFRGSLSLLR</sequence>